<reference evidence="4" key="2">
    <citation type="submission" date="2025-08" db="UniProtKB">
        <authorList>
            <consortium name="RefSeq"/>
        </authorList>
    </citation>
    <scope>IDENTIFICATION</scope>
    <source>
        <tissue evidence="4">Leaf</tissue>
    </source>
</reference>
<dbReference type="GeneID" id="130460913"/>
<organism evidence="3 4">
    <name type="scientific">Spinacia oleracea</name>
    <name type="common">Spinach</name>
    <dbReference type="NCBI Taxonomy" id="3562"/>
    <lineage>
        <taxon>Eukaryota</taxon>
        <taxon>Viridiplantae</taxon>
        <taxon>Streptophyta</taxon>
        <taxon>Embryophyta</taxon>
        <taxon>Tracheophyta</taxon>
        <taxon>Spermatophyta</taxon>
        <taxon>Magnoliopsida</taxon>
        <taxon>eudicotyledons</taxon>
        <taxon>Gunneridae</taxon>
        <taxon>Pentapetalae</taxon>
        <taxon>Caryophyllales</taxon>
        <taxon>Chenopodiaceae</taxon>
        <taxon>Chenopodioideae</taxon>
        <taxon>Anserineae</taxon>
        <taxon>Spinacia</taxon>
    </lineage>
</organism>
<feature type="compositionally biased region" description="Polar residues" evidence="2">
    <location>
        <begin position="121"/>
        <end position="177"/>
    </location>
</feature>
<dbReference type="InterPro" id="IPR004252">
    <property type="entry name" value="Probable_transposase_24"/>
</dbReference>
<dbReference type="Pfam" id="PF03004">
    <property type="entry name" value="Transposase_24"/>
    <property type="match status" value="1"/>
</dbReference>
<feature type="compositionally biased region" description="Low complexity" evidence="2">
    <location>
        <begin position="209"/>
        <end position="222"/>
    </location>
</feature>
<evidence type="ECO:0000256" key="1">
    <source>
        <dbReference type="SAM" id="Coils"/>
    </source>
</evidence>
<evidence type="ECO:0008006" key="5">
    <source>
        <dbReference type="Google" id="ProtNLM"/>
    </source>
</evidence>
<feature type="region of interest" description="Disordered" evidence="2">
    <location>
        <begin position="116"/>
        <end position="235"/>
    </location>
</feature>
<gene>
    <name evidence="4" type="primary">LOC130460913</name>
</gene>
<name>A0ABM3QMW3_SPIOL</name>
<feature type="region of interest" description="Disordered" evidence="2">
    <location>
        <begin position="41"/>
        <end position="74"/>
    </location>
</feature>
<evidence type="ECO:0000256" key="2">
    <source>
        <dbReference type="SAM" id="MobiDB-lite"/>
    </source>
</evidence>
<reference evidence="3" key="1">
    <citation type="journal article" date="2021" name="Nat. Commun.">
        <title>Genomic analyses provide insights into spinach domestication and the genetic basis of agronomic traits.</title>
        <authorList>
            <person name="Cai X."/>
            <person name="Sun X."/>
            <person name="Xu C."/>
            <person name="Sun H."/>
            <person name="Wang X."/>
            <person name="Ge C."/>
            <person name="Zhang Z."/>
            <person name="Wang Q."/>
            <person name="Fei Z."/>
            <person name="Jiao C."/>
            <person name="Wang Q."/>
        </authorList>
    </citation>
    <scope>NUCLEOTIDE SEQUENCE [LARGE SCALE GENOMIC DNA]</scope>
    <source>
        <strain evidence="3">cv. Varoflay</strain>
    </source>
</reference>
<dbReference type="PANTHER" id="PTHR33144">
    <property type="entry name" value="OS10G0409366 PROTEIN-RELATED"/>
    <property type="match status" value="1"/>
</dbReference>
<feature type="compositionally biased region" description="Pro residues" evidence="2">
    <location>
        <begin position="192"/>
        <end position="202"/>
    </location>
</feature>
<accession>A0ABM3QMW3</accession>
<keyword evidence="3" id="KW-1185">Reference proteome</keyword>
<proteinExistence type="predicted"/>
<feature type="coiled-coil region" evidence="1">
    <location>
        <begin position="551"/>
        <end position="585"/>
    </location>
</feature>
<keyword evidence="1" id="KW-0175">Coiled coil</keyword>
<dbReference type="RefSeq" id="XP_056684707.1">
    <property type="nucleotide sequence ID" value="XM_056828729.1"/>
</dbReference>
<sequence length="672" mass="75107">MVINLQQLPRFRCLPAYLPVFQFTCYIDMTYRKRVRPAEIDGTRGPATAHTSSLSGDASLPTKKHVTQPQSSQVPTTVVKFGPFSPQGTVKSVVAPPCSSTSKSALQTDDILGAIWKKPPTGSTSSSLMEATRDSVQPKISSKTSPEVPTSIPPSNTTKSQKYPTSKSQKYHATSSGRVPPNISPASHISPYMPPNMTPIIPPSHIKTSSRVSQTNQQQNNSEEPKENSTKSKSLRVKSYPDWPVTIDFDDKEEVLTIDAKGNVKLVSGSIQTIDLWSNNGVQYYVEFNDLYQPLRKGGQMLVRFIGSIVKVETYCPLGEGDWSDIDKDSKAKMVEEIRERFVIPAHPEYNKQILKRANKSWRQYKHSLKVRYYKPDEKTLAEMCDIVPRHGITSTQWRKLVKYWASDEGQRASECGKAARASQNQFHRSGSDSYANQQADYEDEHGKKMSLLALWVKSHRGKDGTFLPGTVTEDFVDDAKAKMETLRTVDPSKSEQELENAAFEDTMHGGKIPERPVGYGLGVRKSDVYGVHGVLRKKGYGKVRERTVVMESVKEEVSALSKKNEKLEKENEKLQAQVKENNFLLTTFIGQFSQFVGQVRTGTASTEALSLAQQVLGMAHQRVYILISYHLNSFNIVHSVTRKFDVVSTPCAYMYLLCKLPGLTAGLQFCL</sequence>
<evidence type="ECO:0000313" key="3">
    <source>
        <dbReference type="Proteomes" id="UP000813463"/>
    </source>
</evidence>
<protein>
    <recommendedName>
        <fullName evidence="5">Transposase Tnp1/En/Spm-like domain-containing protein</fullName>
    </recommendedName>
</protein>
<evidence type="ECO:0000313" key="4">
    <source>
        <dbReference type="RefSeq" id="XP_056684707.1"/>
    </source>
</evidence>
<dbReference type="PANTHER" id="PTHR33144:SF50">
    <property type="entry name" value="OS03G0714750 PROTEIN"/>
    <property type="match status" value="1"/>
</dbReference>
<dbReference type="Proteomes" id="UP000813463">
    <property type="component" value="Chromosome 1"/>
</dbReference>